<keyword evidence="2 4" id="KW-0479">Metal-binding</keyword>
<dbReference type="EMBL" id="FLQY01000388">
    <property type="protein sequence ID" value="SBT11020.1"/>
    <property type="molecule type" value="Genomic_DNA"/>
</dbReference>
<dbReference type="PROSITE" id="PS51007">
    <property type="entry name" value="CYTC"/>
    <property type="match status" value="1"/>
</dbReference>
<keyword evidence="3 4" id="KW-0408">Iron</keyword>
<evidence type="ECO:0000313" key="8">
    <source>
        <dbReference type="Proteomes" id="UP000199600"/>
    </source>
</evidence>
<protein>
    <recommendedName>
        <fullName evidence="6">Cytochrome c domain-containing protein</fullName>
    </recommendedName>
</protein>
<organism evidence="7 8">
    <name type="scientific">Candidatus Propionivibrio aalborgensis</name>
    <dbReference type="NCBI Taxonomy" id="1860101"/>
    <lineage>
        <taxon>Bacteria</taxon>
        <taxon>Pseudomonadati</taxon>
        <taxon>Pseudomonadota</taxon>
        <taxon>Betaproteobacteria</taxon>
        <taxon>Rhodocyclales</taxon>
        <taxon>Rhodocyclaceae</taxon>
        <taxon>Propionivibrio</taxon>
    </lineage>
</organism>
<dbReference type="InterPro" id="IPR036909">
    <property type="entry name" value="Cyt_c-like_dom_sf"/>
</dbReference>
<evidence type="ECO:0000256" key="4">
    <source>
        <dbReference type="PROSITE-ProRule" id="PRU00433"/>
    </source>
</evidence>
<feature type="chain" id="PRO_5008381942" description="Cytochrome c domain-containing protein" evidence="5">
    <location>
        <begin position="41"/>
        <end position="130"/>
    </location>
</feature>
<gene>
    <name evidence="7" type="ORF">PROAA_830020</name>
</gene>
<feature type="signal peptide" evidence="5">
    <location>
        <begin position="1"/>
        <end position="40"/>
    </location>
</feature>
<dbReference type="GO" id="GO:0009055">
    <property type="term" value="F:electron transfer activity"/>
    <property type="evidence" value="ECO:0007669"/>
    <property type="project" value="InterPro"/>
</dbReference>
<reference evidence="7 8" key="1">
    <citation type="submission" date="2016-06" db="EMBL/GenBank/DDBJ databases">
        <authorList>
            <person name="Kjaerup R.B."/>
            <person name="Dalgaard T.S."/>
            <person name="Juul-Madsen H.R."/>
        </authorList>
    </citation>
    <scope>NUCLEOTIDE SEQUENCE [LARGE SCALE GENOMIC DNA]</scope>
    <source>
        <strain evidence="7">2</strain>
    </source>
</reference>
<keyword evidence="5" id="KW-0732">Signal</keyword>
<evidence type="ECO:0000256" key="3">
    <source>
        <dbReference type="ARBA" id="ARBA00023004"/>
    </source>
</evidence>
<name>A0A1A8Y1L2_9RHOO</name>
<evidence type="ECO:0000256" key="5">
    <source>
        <dbReference type="SAM" id="SignalP"/>
    </source>
</evidence>
<accession>A0A1A8Y1L2</accession>
<proteinExistence type="predicted"/>
<dbReference type="Pfam" id="PF13442">
    <property type="entry name" value="Cytochrome_CBB3"/>
    <property type="match status" value="1"/>
</dbReference>
<dbReference type="Gene3D" id="1.10.760.10">
    <property type="entry name" value="Cytochrome c-like domain"/>
    <property type="match status" value="1"/>
</dbReference>
<feature type="domain" description="Cytochrome c" evidence="6">
    <location>
        <begin position="47"/>
        <end position="128"/>
    </location>
</feature>
<dbReference type="GO" id="GO:0020037">
    <property type="term" value="F:heme binding"/>
    <property type="evidence" value="ECO:0007669"/>
    <property type="project" value="InterPro"/>
</dbReference>
<dbReference type="InterPro" id="IPR009056">
    <property type="entry name" value="Cyt_c-like_dom"/>
</dbReference>
<dbReference type="SUPFAM" id="SSF46626">
    <property type="entry name" value="Cytochrome c"/>
    <property type="match status" value="1"/>
</dbReference>
<dbReference type="Proteomes" id="UP000199600">
    <property type="component" value="Unassembled WGS sequence"/>
</dbReference>
<dbReference type="GO" id="GO:0046872">
    <property type="term" value="F:metal ion binding"/>
    <property type="evidence" value="ECO:0007669"/>
    <property type="project" value="UniProtKB-KW"/>
</dbReference>
<evidence type="ECO:0000313" key="7">
    <source>
        <dbReference type="EMBL" id="SBT11020.1"/>
    </source>
</evidence>
<evidence type="ECO:0000259" key="6">
    <source>
        <dbReference type="PROSITE" id="PS51007"/>
    </source>
</evidence>
<sequence>MFQSPIHRIVVSSLGLNRFRGFFSALFLLCLVLQSGFAHAESPTDSPSPERQRALVHLVRQDCGSCHGMTLQGGLGPALTPEALRDKPVDSLVAVVYSGRPGTPMPPWKRFMTEPEAAWIVEQLMEGFPN</sequence>
<evidence type="ECO:0000256" key="2">
    <source>
        <dbReference type="ARBA" id="ARBA00022723"/>
    </source>
</evidence>
<keyword evidence="8" id="KW-1185">Reference proteome</keyword>
<keyword evidence="1 4" id="KW-0349">Heme</keyword>
<evidence type="ECO:0000256" key="1">
    <source>
        <dbReference type="ARBA" id="ARBA00022617"/>
    </source>
</evidence>
<dbReference type="AlphaFoldDB" id="A0A1A8Y1L2"/>